<feature type="domain" description="Phosphoribosyl-dephospho-CoA transferase MdcG C-terminal" evidence="3">
    <location>
        <begin position="99"/>
        <end position="202"/>
    </location>
</feature>
<dbReference type="Proteomes" id="UP001184861">
    <property type="component" value="Unassembled WGS sequence"/>
</dbReference>
<proteinExistence type="predicted"/>
<name>A0AAE3Y6U8_9FLAO</name>
<dbReference type="EMBL" id="JAVDQY010000001">
    <property type="protein sequence ID" value="MDR6524996.1"/>
    <property type="molecule type" value="Genomic_DNA"/>
</dbReference>
<feature type="domain" description="Phosphoribosyl-dephospho-CoA transferase MdcG N-terminal" evidence="4">
    <location>
        <begin position="5"/>
        <end position="77"/>
    </location>
</feature>
<dbReference type="GO" id="GO:0016779">
    <property type="term" value="F:nucleotidyltransferase activity"/>
    <property type="evidence" value="ECO:0007669"/>
    <property type="project" value="UniProtKB-KW"/>
</dbReference>
<evidence type="ECO:0000313" key="5">
    <source>
        <dbReference type="EMBL" id="MDR6524996.1"/>
    </source>
</evidence>
<evidence type="ECO:0000259" key="3">
    <source>
        <dbReference type="Pfam" id="PF10620"/>
    </source>
</evidence>
<evidence type="ECO:0000313" key="7">
    <source>
        <dbReference type="Proteomes" id="UP001184861"/>
    </source>
</evidence>
<dbReference type="InterPro" id="IPR017557">
    <property type="entry name" value="Holo-ACP_synthase"/>
</dbReference>
<comment type="caution">
    <text evidence="6">The sequence shown here is derived from an EMBL/GenBank/DDBJ whole genome shotgun (WGS) entry which is preliminary data.</text>
</comment>
<evidence type="ECO:0000313" key="6">
    <source>
        <dbReference type="EMBL" id="MDR6525029.1"/>
    </source>
</evidence>
<accession>A0AAE3Y6U8</accession>
<evidence type="ECO:0000259" key="4">
    <source>
        <dbReference type="Pfam" id="PF20866"/>
    </source>
</evidence>
<organism evidence="6 7">
    <name type="scientific">Chryseobacterium rhizosphaerae</name>
    <dbReference type="NCBI Taxonomy" id="395937"/>
    <lineage>
        <taxon>Bacteria</taxon>
        <taxon>Pseudomonadati</taxon>
        <taxon>Bacteroidota</taxon>
        <taxon>Flavobacteriia</taxon>
        <taxon>Flavobacteriales</taxon>
        <taxon>Weeksellaceae</taxon>
        <taxon>Chryseobacterium group</taxon>
        <taxon>Chryseobacterium</taxon>
    </lineage>
</organism>
<dbReference type="AlphaFoldDB" id="A0AAE3Y6U8"/>
<sequence length="217" mass="24114">MELNPHDLIRIYNQDDLLTDASLPEWAVSALVHAPYAVVRRAPSKNGLIPVGIRGSKKNERLPAWLISSVVYEVISPEMLVSPLQWKIKQHELNPSILSLKSITPILNQEKLYWGPTGSTAFELATGIKTLTEESDLDLVLRYNNPLPVAEGLSLLDKLNKEAGVRLDIQLETPLGGVSLAEYVNSTTVLVKTLTGPMIVDRKALWSKLDHVMTFKQ</sequence>
<keyword evidence="2 6" id="KW-0548">Nucleotidyltransferase</keyword>
<dbReference type="EMBL" id="JAVDQY010000001">
    <property type="protein sequence ID" value="MDR6525029.1"/>
    <property type="molecule type" value="Genomic_DNA"/>
</dbReference>
<dbReference type="NCBIfam" id="NF002332">
    <property type="entry name" value="PRK01293.1"/>
    <property type="match status" value="1"/>
</dbReference>
<dbReference type="EC" id="2.7.7.66" evidence="6"/>
<dbReference type="Pfam" id="PF20866">
    <property type="entry name" value="MdcG_N"/>
    <property type="match status" value="1"/>
</dbReference>
<evidence type="ECO:0000256" key="2">
    <source>
        <dbReference type="ARBA" id="ARBA00022695"/>
    </source>
</evidence>
<evidence type="ECO:0000256" key="1">
    <source>
        <dbReference type="ARBA" id="ARBA00022679"/>
    </source>
</evidence>
<keyword evidence="1 6" id="KW-0808">Transferase</keyword>
<dbReference type="InterPro" id="IPR049180">
    <property type="entry name" value="MdcG_C"/>
</dbReference>
<dbReference type="Pfam" id="PF10620">
    <property type="entry name" value="MdcG"/>
    <property type="match status" value="1"/>
</dbReference>
<dbReference type="RefSeq" id="WP_309944326.1">
    <property type="nucleotide sequence ID" value="NZ_JAVDQY010000001.1"/>
</dbReference>
<protein>
    <submittedName>
        <fullName evidence="6">Phosphoribosyl-dephospho-CoA transferase</fullName>
        <ecNumber evidence="6">2.7.7.66</ecNumber>
    </submittedName>
</protein>
<dbReference type="InterPro" id="IPR048903">
    <property type="entry name" value="MdcG_N"/>
</dbReference>
<reference evidence="6" key="1">
    <citation type="submission" date="2023-07" db="EMBL/GenBank/DDBJ databases">
        <title>Sorghum-associated microbial communities from plants grown in Nebraska, USA.</title>
        <authorList>
            <person name="Schachtman D."/>
        </authorList>
    </citation>
    <scope>NUCLEOTIDE SEQUENCE</scope>
    <source>
        <strain evidence="6">DS2360</strain>
    </source>
</reference>
<dbReference type="NCBIfam" id="TIGR03135">
    <property type="entry name" value="malonate_mdcG"/>
    <property type="match status" value="1"/>
</dbReference>
<gene>
    <name evidence="5" type="ORF">J2787_000366</name>
    <name evidence="6" type="ORF">J2787_000399</name>
</gene>